<dbReference type="InterPro" id="IPR000719">
    <property type="entry name" value="Prot_kinase_dom"/>
</dbReference>
<feature type="domain" description="Protein kinase" evidence="12">
    <location>
        <begin position="1177"/>
        <end position="1430"/>
    </location>
</feature>
<dbReference type="FunFam" id="3.80.10.10:FF:000041">
    <property type="entry name" value="LRR receptor-like serine/threonine-protein kinase ERECTA"/>
    <property type="match status" value="1"/>
</dbReference>
<dbReference type="CDD" id="cd13999">
    <property type="entry name" value="STKc_MAP3K-like"/>
    <property type="match status" value="1"/>
</dbReference>
<dbReference type="Proteomes" id="UP000241769">
    <property type="component" value="Unassembled WGS sequence"/>
</dbReference>
<sequence length="2499" mass="279047">MVVCQVQPSSTSVGVKSTVSIPISPADKHFRRSSKQKMTNNDSEDKFYYLQKQLQNNRLDLSVKNLFQLLIAEQCNGCRKNKRKTSVRPHRTDPIERAAIRSYRTHTFTMVPLFVFLILASSIVEVDSQLTTTLGTLYSSLGGEDPCTWYGIHCSGGTVSINLSSNNLAGSIPRQISQLSNLTSLDLSSNRILGSVPSSLTLLQQLTFLNLSHNMLQKIPYFDQSPLQTIDLSYNAISALIDSFNGMEDLTNLVLSYNMVRPNHLSNDHADPSQITGNLTDLGETSTLTSLIVNNNMLDGSLYNLPVWESLRFMSISFNAIVSDIPETLSTMQLVSLEANNNILYGQLPNRWSPILQKLNLANNQLVGDIPEGIWTSSSLKVLYLYGNRLEGTISPSISNMKNLNVLLLAGNFLQGTIPESIGALRNLFWLDVSFNSLTGNIPEEMVSPFFRSSVHPSQADLVNLSTLDVSYNVLEGEIPGGLSRLPLQQLSLENNNFVGDFPSSFVNSNASSQLQTINLANNALSGDILSVLSTCKSLVSINLQNNNFTGVISQSSVVSPNLASLILSNNRFSGSLPSQFYMLTNLETLDLSYNDFYGPISVRSGAPAFRYIDLSHNRFNGSFPSISQFSQLTHLDLSHNQLESTDLVTISGLPFLQYIDISSNLISGTLPIIDGLRQLQYLIMSNNSFYGTINPGGNSLDGLIHLDLSDNIFIGPLPYSLGRLTKLTRLDISNNYLTGEIPGTMARCNALEIFDASNNSLLGGLDALAGIRSLQEIYLDNNFFNSFPESFVTLPNLQIVSIRSNELKGQLPQRFNRTCALTGIDVSDNRLSGSPNSLLQNCRSLRQIYLNDNQFGGPIDYIISDPDIIQLQNNYFYGSLSWLSTLVSINQLDIRLNDFSGVVPPLNNRQKLQFLLLSYNNLTGNFTDLSNSNNLLVIDAKNNSFTGDIPYIDAPIYAIDLSNNMIQFLSGFDTSSIGLGFCDLSGNPFQCPLPSFSFSDCNANCKAVDENSATLQMRIAGSTSSFSSSQFVNSLANIAEISPSRIQVTAVRSGSVIVDMSMSGPNGAFNEGSSSRVVSILRGTSASVYAQHNITILDFVSPIPVKDNSLDTGAKIGIAVGIIIAVFTLIIVGLVILYMRLRRSRKREMLGSVLDVDLSHINLGAAKKSVVDFDELKNLKQVGSGAFGVVYRADWRNLAVAVKMIKHGNVTPNQLDEFLREVAILQGLRSHPNVVLFMGLTFPPDPLSLITEFCEGGSLYAFLRESAVPWYQKYRFIQGIALGMLHLHLEKLVHRDLAVRNILLSKFLEPKVSDFGLSREHDSQDDGPSQTTSNVGPIKWMAPESLRNRQYSTKSDVFSFGVVVWEIITVREPWENATPIEVAVNVSTKRARLDVPECEAGMAQLMRKCWEEDPKDRPTFKDICNYLGVGSIVPQGNLTHISTPENSAGSLVDTFNGSSDNTLLDHYGQKPIQPTIGKGISPSLAHTNNRTASQIVDGTSSDSAISSAEPSNYHLFEMKEVAMTCGVEPVPTGALLIPLSRSAEKFGSERESVPVGFEAGWVGVFIIQKVGEITDNQKHRRYWPPFNRPPRGDRCYFDVSRIGVDQLRSILSYTIGAPHQGYETTPSQVQMQMLKDWKSIQLVSKQWKSTSDFLLCANMKSNWPIREAARRGLSIALDRLLSMPSVDPKAEDHYTVRIASALGHTDMVRILLKHTDPSAHNHYALQWASHNGHIDIVQMLCEDKRVSVKALDNKAIRIASRMGRTDVLRYLLRYHDISVYDCDHEALHSAVAYRHHGDFPPSTTRLTLVDAALLLMEKYVSQNGCSEQMLRNNKTEGDIRQTLSCVIRYGWNDVLTLMMRCHMFSPEAVTECLWTVQRCDTLSIMISRDDIDINHRIGGITPLLHYIALNRIDLAKMLLNDDRIVPDQRGNTTVIAALESEDKDILTVLLRHPNLIVESMVWNKRQKARLRRKPNYQQKADGVSRRCCTSFLRPFRSDHLPYSESNGDSSARYHGAKSARAAESRWPPSSTRKLGDSDEPEISRKVADQHQRDPLIMSLRSSKKNNSASTPKVSNGTPEHKEPASLSNGDSPSDSDPASPNESEASRRRREVFKRRNSAMDSHANSDFAHNEYRGWFNLFAICLTVFTVFAQFNNILSKGSLINLRSIYDMFLARSDMFPAWLSLCAASFISPTFEMMIARKSVPYSVIKILHIMLQLLILIGGTCVAIVAHWPLVPTIFYLSEVLIISMKIHSYFWGNRELQLAVENKEPPFGNTTWPENVTYGNFIDFLFVPTVVYEPEYPRTEKIRILYVIEKFFAFAGLWTVLHVVVNTYIIPVLEVLPSISIVQAFCDLAIPMLLSGILIFYIVFDVSCNGFAELTRFADREFYQDWWNSTTFDEYARKWNRPVHMWLLRHVYMEGLSTYKLDKKKATFATFLFSSIIHEYFMSMSQLPLVAISRTLHLQNTRAGNVVFWCQMLFGLPLLTILYCREYYASIQ</sequence>
<feature type="transmembrane region" description="Helical" evidence="11">
    <location>
        <begin position="2179"/>
        <end position="2200"/>
    </location>
</feature>
<dbReference type="InterPro" id="IPR036770">
    <property type="entry name" value="Ankyrin_rpt-contain_sf"/>
</dbReference>
<dbReference type="InterPro" id="IPR011009">
    <property type="entry name" value="Kinase-like_dom_sf"/>
</dbReference>
<dbReference type="InterPro" id="IPR032675">
    <property type="entry name" value="LRR_dom_sf"/>
</dbReference>
<protein>
    <submittedName>
        <fullName evidence="13">Putative leucine-rich repeat receptor-like protein kinase</fullName>
    </submittedName>
</protein>
<organism evidence="13 14">
    <name type="scientific">Planoprotostelium fungivorum</name>
    <dbReference type="NCBI Taxonomy" id="1890364"/>
    <lineage>
        <taxon>Eukaryota</taxon>
        <taxon>Amoebozoa</taxon>
        <taxon>Evosea</taxon>
        <taxon>Variosea</taxon>
        <taxon>Cavosteliida</taxon>
        <taxon>Cavosteliaceae</taxon>
        <taxon>Planoprotostelium</taxon>
    </lineage>
</organism>
<feature type="transmembrane region" description="Helical" evidence="11">
    <location>
        <begin position="2473"/>
        <end position="2491"/>
    </location>
</feature>
<dbReference type="Pfam" id="PF03062">
    <property type="entry name" value="MBOAT"/>
    <property type="match status" value="1"/>
</dbReference>
<dbReference type="PROSITE" id="PS00107">
    <property type="entry name" value="PROTEIN_KINASE_ATP"/>
    <property type="match status" value="1"/>
</dbReference>
<dbReference type="Gene3D" id="1.25.40.20">
    <property type="entry name" value="Ankyrin repeat-containing domain"/>
    <property type="match status" value="1"/>
</dbReference>
<evidence type="ECO:0000256" key="10">
    <source>
        <dbReference type="SAM" id="MobiDB-lite"/>
    </source>
</evidence>
<evidence type="ECO:0000256" key="3">
    <source>
        <dbReference type="ARBA" id="ARBA00022692"/>
    </source>
</evidence>
<feature type="compositionally biased region" description="Polar residues" evidence="10">
    <location>
        <begin position="1327"/>
        <end position="1336"/>
    </location>
</feature>
<proteinExistence type="predicted"/>
<feature type="region of interest" description="Disordered" evidence="10">
    <location>
        <begin position="2000"/>
        <end position="2119"/>
    </location>
</feature>
<keyword evidence="5 9" id="KW-0547">Nucleotide-binding</keyword>
<dbReference type="SMART" id="SM00365">
    <property type="entry name" value="LRR_SD22"/>
    <property type="match status" value="5"/>
</dbReference>
<dbReference type="SUPFAM" id="SSF56112">
    <property type="entry name" value="Protein kinase-like (PK-like)"/>
    <property type="match status" value="1"/>
</dbReference>
<dbReference type="GO" id="GO:0016020">
    <property type="term" value="C:membrane"/>
    <property type="evidence" value="ECO:0007669"/>
    <property type="project" value="UniProtKB-SubCell"/>
</dbReference>
<keyword evidence="4" id="KW-0677">Repeat</keyword>
<keyword evidence="3 11" id="KW-0812">Transmembrane</keyword>
<name>A0A2P6MRS7_9EUKA</name>
<feature type="transmembrane region" description="Helical" evidence="11">
    <location>
        <begin position="2348"/>
        <end position="2371"/>
    </location>
</feature>
<dbReference type="FunFam" id="3.80.10.10:FF:000129">
    <property type="entry name" value="Leucine-rich repeat receptor-like kinase"/>
    <property type="match status" value="1"/>
</dbReference>
<dbReference type="PANTHER" id="PTHR48056">
    <property type="entry name" value="LRR RECEPTOR-LIKE SERINE/THREONINE-PROTEIN KINASE-RELATED"/>
    <property type="match status" value="1"/>
</dbReference>
<dbReference type="Gene3D" id="3.80.10.10">
    <property type="entry name" value="Ribonuclease Inhibitor"/>
    <property type="match status" value="5"/>
</dbReference>
<evidence type="ECO:0000256" key="2">
    <source>
        <dbReference type="ARBA" id="ARBA00022614"/>
    </source>
</evidence>
<dbReference type="Pfam" id="PF00560">
    <property type="entry name" value="LRR_1"/>
    <property type="match status" value="4"/>
</dbReference>
<dbReference type="SMART" id="SM00219">
    <property type="entry name" value="TyrKc"/>
    <property type="match status" value="1"/>
</dbReference>
<evidence type="ECO:0000256" key="6">
    <source>
        <dbReference type="ARBA" id="ARBA00022840"/>
    </source>
</evidence>
<keyword evidence="8 11" id="KW-0472">Membrane</keyword>
<dbReference type="InterPro" id="IPR003591">
    <property type="entry name" value="Leu-rich_rpt_typical-subtyp"/>
</dbReference>
<feature type="compositionally biased region" description="Polar residues" evidence="10">
    <location>
        <begin position="2065"/>
        <end position="2078"/>
    </location>
</feature>
<feature type="transmembrane region" description="Helical" evidence="11">
    <location>
        <begin position="2318"/>
        <end position="2336"/>
    </location>
</feature>
<dbReference type="Pfam" id="PF12796">
    <property type="entry name" value="Ank_2"/>
    <property type="match status" value="1"/>
</dbReference>
<dbReference type="Gene3D" id="1.10.510.10">
    <property type="entry name" value="Transferase(Phosphotransferase) domain 1"/>
    <property type="match status" value="1"/>
</dbReference>
<evidence type="ECO:0000256" key="5">
    <source>
        <dbReference type="ARBA" id="ARBA00022741"/>
    </source>
</evidence>
<dbReference type="OrthoDB" id="10039049at2759"/>
<dbReference type="InterPro" id="IPR020635">
    <property type="entry name" value="Tyr_kinase_cat_dom"/>
</dbReference>
<dbReference type="SMART" id="SM00369">
    <property type="entry name" value="LRR_TYP"/>
    <property type="match status" value="9"/>
</dbReference>
<reference evidence="13 14" key="1">
    <citation type="journal article" date="2018" name="Genome Biol. Evol.">
        <title>Multiple Roots of Fruiting Body Formation in Amoebozoa.</title>
        <authorList>
            <person name="Hillmann F."/>
            <person name="Forbes G."/>
            <person name="Novohradska S."/>
            <person name="Ferling I."/>
            <person name="Riege K."/>
            <person name="Groth M."/>
            <person name="Westermann M."/>
            <person name="Marz M."/>
            <person name="Spaller T."/>
            <person name="Winckler T."/>
            <person name="Schaap P."/>
            <person name="Glockner G."/>
        </authorList>
    </citation>
    <scope>NUCLEOTIDE SEQUENCE [LARGE SCALE GENOMIC DNA]</scope>
    <source>
        <strain evidence="13 14">Jena</strain>
    </source>
</reference>
<feature type="transmembrane region" description="Helical" evidence="11">
    <location>
        <begin position="2137"/>
        <end position="2159"/>
    </location>
</feature>
<feature type="binding site" evidence="9">
    <location>
        <position position="1204"/>
    </location>
    <ligand>
        <name>ATP</name>
        <dbReference type="ChEBI" id="CHEBI:30616"/>
    </ligand>
</feature>
<feature type="region of interest" description="Disordered" evidence="10">
    <location>
        <begin position="1319"/>
        <end position="1338"/>
    </location>
</feature>
<feature type="transmembrane region" description="Helical" evidence="11">
    <location>
        <begin position="1117"/>
        <end position="1140"/>
    </location>
</feature>
<dbReference type="PANTHER" id="PTHR48056:SF81">
    <property type="entry name" value="RECEPTOR PROTEIN-TYROSINE KINASE CEPR1"/>
    <property type="match status" value="1"/>
</dbReference>
<dbReference type="SUPFAM" id="SSF48403">
    <property type="entry name" value="Ankyrin repeat"/>
    <property type="match status" value="1"/>
</dbReference>
<evidence type="ECO:0000256" key="9">
    <source>
        <dbReference type="PROSITE-ProRule" id="PRU10141"/>
    </source>
</evidence>
<dbReference type="FunFam" id="3.80.10.10:FF:000095">
    <property type="entry name" value="LRR receptor-like serine/threonine-protein kinase GSO1"/>
    <property type="match status" value="1"/>
</dbReference>
<keyword evidence="13" id="KW-0418">Kinase</keyword>
<evidence type="ECO:0000256" key="1">
    <source>
        <dbReference type="ARBA" id="ARBA00004141"/>
    </source>
</evidence>
<evidence type="ECO:0000256" key="8">
    <source>
        <dbReference type="ARBA" id="ARBA00023136"/>
    </source>
</evidence>
<keyword evidence="2" id="KW-0433">Leucine-rich repeat</keyword>
<feature type="transmembrane region" description="Helical" evidence="11">
    <location>
        <begin position="2212"/>
        <end position="2234"/>
    </location>
</feature>
<dbReference type="PROSITE" id="PS50011">
    <property type="entry name" value="PROTEIN_KINASE_DOM"/>
    <property type="match status" value="1"/>
</dbReference>
<feature type="transmembrane region" description="Helical" evidence="11">
    <location>
        <begin position="2433"/>
        <end position="2453"/>
    </location>
</feature>
<dbReference type="Pfam" id="PF07714">
    <property type="entry name" value="PK_Tyr_Ser-Thr"/>
    <property type="match status" value="1"/>
</dbReference>
<dbReference type="EMBL" id="MDYQ01000464">
    <property type="protein sequence ID" value="PRP74393.1"/>
    <property type="molecule type" value="Genomic_DNA"/>
</dbReference>
<feature type="compositionally biased region" description="Basic residues" evidence="10">
    <location>
        <begin position="2108"/>
        <end position="2118"/>
    </location>
</feature>
<dbReference type="SUPFAM" id="SSF52058">
    <property type="entry name" value="L domain-like"/>
    <property type="match status" value="4"/>
</dbReference>
<evidence type="ECO:0000259" key="12">
    <source>
        <dbReference type="PROSITE" id="PS50011"/>
    </source>
</evidence>
<dbReference type="InterPro" id="IPR050647">
    <property type="entry name" value="Plant_LRR-RLKs"/>
</dbReference>
<dbReference type="GO" id="GO:0005524">
    <property type="term" value="F:ATP binding"/>
    <property type="evidence" value="ECO:0007669"/>
    <property type="project" value="UniProtKB-UniRule"/>
</dbReference>
<evidence type="ECO:0000256" key="4">
    <source>
        <dbReference type="ARBA" id="ARBA00022737"/>
    </source>
</evidence>
<dbReference type="InterPro" id="IPR017441">
    <property type="entry name" value="Protein_kinase_ATP_BS"/>
</dbReference>
<keyword evidence="13" id="KW-0675">Receptor</keyword>
<dbReference type="PROSITE" id="PS00109">
    <property type="entry name" value="PROTEIN_KINASE_TYR"/>
    <property type="match status" value="1"/>
</dbReference>
<feature type="compositionally biased region" description="Basic and acidic residues" evidence="10">
    <location>
        <begin position="2034"/>
        <end position="2054"/>
    </location>
</feature>
<comment type="subcellular location">
    <subcellularLocation>
        <location evidence="1">Membrane</location>
        <topology evidence="1">Multi-pass membrane protein</topology>
    </subcellularLocation>
</comment>
<keyword evidence="13" id="KW-0808">Transferase</keyword>
<dbReference type="InterPro" id="IPR008266">
    <property type="entry name" value="Tyr_kinase_AS"/>
</dbReference>
<keyword evidence="7 11" id="KW-1133">Transmembrane helix</keyword>
<dbReference type="InterPro" id="IPR001611">
    <property type="entry name" value="Leu-rich_rpt"/>
</dbReference>
<dbReference type="PRINTS" id="PR00109">
    <property type="entry name" value="TYRKINASE"/>
</dbReference>
<evidence type="ECO:0000313" key="13">
    <source>
        <dbReference type="EMBL" id="PRP74393.1"/>
    </source>
</evidence>
<dbReference type="InParanoid" id="A0A2P6MRS7"/>
<dbReference type="InterPro" id="IPR001245">
    <property type="entry name" value="Ser-Thr/Tyr_kinase_cat_dom"/>
</dbReference>
<evidence type="ECO:0000256" key="7">
    <source>
        <dbReference type="ARBA" id="ARBA00022989"/>
    </source>
</evidence>
<dbReference type="GO" id="GO:0004713">
    <property type="term" value="F:protein tyrosine kinase activity"/>
    <property type="evidence" value="ECO:0007669"/>
    <property type="project" value="InterPro"/>
</dbReference>
<dbReference type="InterPro" id="IPR004299">
    <property type="entry name" value="MBOAT_fam"/>
</dbReference>
<feature type="compositionally biased region" description="Low complexity" evidence="10">
    <location>
        <begin position="2085"/>
        <end position="2104"/>
    </location>
</feature>
<evidence type="ECO:0000313" key="14">
    <source>
        <dbReference type="Proteomes" id="UP000241769"/>
    </source>
</evidence>
<dbReference type="InterPro" id="IPR002110">
    <property type="entry name" value="Ankyrin_rpt"/>
</dbReference>
<dbReference type="Pfam" id="PF13855">
    <property type="entry name" value="LRR_8"/>
    <property type="match status" value="2"/>
</dbReference>
<keyword evidence="6 9" id="KW-0067">ATP-binding</keyword>
<comment type="caution">
    <text evidence="13">The sequence shown here is derived from an EMBL/GenBank/DDBJ whole genome shotgun (WGS) entry which is preliminary data.</text>
</comment>
<accession>A0A2P6MRS7</accession>
<evidence type="ECO:0000256" key="11">
    <source>
        <dbReference type="SAM" id="Phobius"/>
    </source>
</evidence>
<dbReference type="SMART" id="SM00248">
    <property type="entry name" value="ANK"/>
    <property type="match status" value="5"/>
</dbReference>
<dbReference type="PROSITE" id="PS51450">
    <property type="entry name" value="LRR"/>
    <property type="match status" value="3"/>
</dbReference>
<keyword evidence="14" id="KW-1185">Reference proteome</keyword>
<gene>
    <name evidence="13" type="ORF">PROFUN_10291</name>
</gene>